<feature type="region of interest" description="Disordered" evidence="1">
    <location>
        <begin position="52"/>
        <end position="130"/>
    </location>
</feature>
<dbReference type="Pfam" id="PF13374">
    <property type="entry name" value="TPR_10"/>
    <property type="match status" value="2"/>
</dbReference>
<gene>
    <name evidence="2" type="ORF">GX51_08326</name>
</gene>
<comment type="caution">
    <text evidence="2">The sequence shown here is derived from an EMBL/GenBank/DDBJ whole genome shotgun (WGS) entry which is preliminary data.</text>
</comment>
<evidence type="ECO:0008006" key="4">
    <source>
        <dbReference type="Google" id="ProtNLM"/>
    </source>
</evidence>
<dbReference type="Gene3D" id="1.25.40.10">
    <property type="entry name" value="Tetratricopeptide repeat domain"/>
    <property type="match status" value="1"/>
</dbReference>
<evidence type="ECO:0000313" key="3">
    <source>
        <dbReference type="Proteomes" id="UP000224080"/>
    </source>
</evidence>
<keyword evidence="3" id="KW-1185">Reference proteome</keyword>
<dbReference type="STRING" id="2060905.A0A2B7WEN6"/>
<accession>A0A2B7WEN6</accession>
<dbReference type="OrthoDB" id="5986190at2759"/>
<evidence type="ECO:0000313" key="2">
    <source>
        <dbReference type="EMBL" id="PGG95068.1"/>
    </source>
</evidence>
<organism evidence="2 3">
    <name type="scientific">Blastomyces parvus</name>
    <dbReference type="NCBI Taxonomy" id="2060905"/>
    <lineage>
        <taxon>Eukaryota</taxon>
        <taxon>Fungi</taxon>
        <taxon>Dikarya</taxon>
        <taxon>Ascomycota</taxon>
        <taxon>Pezizomycotina</taxon>
        <taxon>Eurotiomycetes</taxon>
        <taxon>Eurotiomycetidae</taxon>
        <taxon>Onygenales</taxon>
        <taxon>Ajellomycetaceae</taxon>
        <taxon>Blastomyces</taxon>
    </lineage>
</organism>
<dbReference type="Proteomes" id="UP000224080">
    <property type="component" value="Unassembled WGS sequence"/>
</dbReference>
<feature type="compositionally biased region" description="Basic and acidic residues" evidence="1">
    <location>
        <begin position="112"/>
        <end position="130"/>
    </location>
</feature>
<dbReference type="AlphaFoldDB" id="A0A2B7WEN6"/>
<feature type="compositionally biased region" description="Polar residues" evidence="1">
    <location>
        <begin position="62"/>
        <end position="83"/>
    </location>
</feature>
<dbReference type="InterPro" id="IPR011990">
    <property type="entry name" value="TPR-like_helical_dom_sf"/>
</dbReference>
<evidence type="ECO:0000256" key="1">
    <source>
        <dbReference type="SAM" id="MobiDB-lite"/>
    </source>
</evidence>
<protein>
    <recommendedName>
        <fullName evidence="4">Kinesin light chain</fullName>
    </recommendedName>
</protein>
<dbReference type="EMBL" id="PDNC01000296">
    <property type="protein sequence ID" value="PGG95068.1"/>
    <property type="molecule type" value="Genomic_DNA"/>
</dbReference>
<reference evidence="2 3" key="1">
    <citation type="submission" date="2017-10" db="EMBL/GenBank/DDBJ databases">
        <title>Comparative genomics in systemic dimorphic fungi from Ajellomycetaceae.</title>
        <authorList>
            <person name="Munoz J.F."/>
            <person name="Mcewen J.G."/>
            <person name="Clay O.K."/>
            <person name="Cuomo C.A."/>
        </authorList>
    </citation>
    <scope>NUCLEOTIDE SEQUENCE [LARGE SCALE GENOMIC DNA]</scope>
    <source>
        <strain evidence="2 3">UAMH130</strain>
    </source>
</reference>
<name>A0A2B7WEN6_9EURO</name>
<proteinExistence type="predicted"/>
<sequence length="130" mass="14415">MANLASTYWNQGRWKEAEELDVQHGQPGLYLEILGRVEDAVILMKPCVQLRSKQLGRDHPDTLSSSQALSEWQQLDSSSSNKLPQAPGQPESDPLPPQVSEHLAAVSIANRPSEEHATEPSKSEPETIRH</sequence>